<dbReference type="EMBL" id="KV454427">
    <property type="protein sequence ID" value="ODQ81802.1"/>
    <property type="molecule type" value="Genomic_DNA"/>
</dbReference>
<keyword evidence="2" id="KW-1185">Reference proteome</keyword>
<proteinExistence type="predicted"/>
<dbReference type="Proteomes" id="UP000094336">
    <property type="component" value="Unassembled WGS sequence"/>
</dbReference>
<name>A0A1E3QXK6_9ASCO</name>
<reference evidence="2" key="1">
    <citation type="submission" date="2016-05" db="EMBL/GenBank/DDBJ databases">
        <title>Comparative genomics of biotechnologically important yeasts.</title>
        <authorList>
            <consortium name="DOE Joint Genome Institute"/>
            <person name="Riley R."/>
            <person name="Haridas S."/>
            <person name="Wolfe K.H."/>
            <person name="Lopes M.R."/>
            <person name="Hittinger C.T."/>
            <person name="Goker M."/>
            <person name="Salamov A."/>
            <person name="Wisecaver J."/>
            <person name="Long T.M."/>
            <person name="Aerts A.L."/>
            <person name="Barry K."/>
            <person name="Choi C."/>
            <person name="Clum A."/>
            <person name="Coughlan A.Y."/>
            <person name="Deshpande S."/>
            <person name="Douglass A.P."/>
            <person name="Hanson S.J."/>
            <person name="Klenk H.-P."/>
            <person name="Labutti K."/>
            <person name="Lapidus A."/>
            <person name="Lindquist E."/>
            <person name="Lipzen A."/>
            <person name="Meier-Kolthoff J.P."/>
            <person name="Ohm R.A."/>
            <person name="Otillar R.P."/>
            <person name="Pangilinan J."/>
            <person name="Peng Y."/>
            <person name="Rokas A."/>
            <person name="Rosa C.A."/>
            <person name="Scheuner C."/>
            <person name="Sibirny A.A."/>
            <person name="Slot J.C."/>
            <person name="Stielow J.B."/>
            <person name="Sun H."/>
            <person name="Kurtzman C.P."/>
            <person name="Blackwell M."/>
            <person name="Grigoriev I.V."/>
            <person name="Jeffries T.W."/>
        </authorList>
    </citation>
    <scope>NUCLEOTIDE SEQUENCE [LARGE SCALE GENOMIC DNA]</scope>
    <source>
        <strain evidence="2">NRRL Y-12698</strain>
    </source>
</reference>
<protein>
    <submittedName>
        <fullName evidence="1">Uncharacterized protein</fullName>
    </submittedName>
</protein>
<organism evidence="1 2">
    <name type="scientific">Babjeviella inositovora NRRL Y-12698</name>
    <dbReference type="NCBI Taxonomy" id="984486"/>
    <lineage>
        <taxon>Eukaryota</taxon>
        <taxon>Fungi</taxon>
        <taxon>Dikarya</taxon>
        <taxon>Ascomycota</taxon>
        <taxon>Saccharomycotina</taxon>
        <taxon>Pichiomycetes</taxon>
        <taxon>Serinales incertae sedis</taxon>
        <taxon>Babjeviella</taxon>
    </lineage>
</organism>
<accession>A0A1E3QXK6</accession>
<dbReference type="RefSeq" id="XP_018987130.1">
    <property type="nucleotide sequence ID" value="XM_019128022.1"/>
</dbReference>
<dbReference type="GeneID" id="30145875"/>
<dbReference type="AlphaFoldDB" id="A0A1E3QXK6"/>
<evidence type="ECO:0000313" key="1">
    <source>
        <dbReference type="EMBL" id="ODQ81802.1"/>
    </source>
</evidence>
<evidence type="ECO:0000313" key="2">
    <source>
        <dbReference type="Proteomes" id="UP000094336"/>
    </source>
</evidence>
<gene>
    <name evidence="1" type="ORF">BABINDRAFT_160042</name>
</gene>
<sequence length="105" mass="11359">MSQLVVRLSNSRVYALQDVARSAFFGVWKGLSIFFGCATPCCTDGCSTGIPAYPSLQPVPGGPRGVRQNTQTQFTRYASETLVQLKSREVSGGEHIFVTQTLNGL</sequence>